<comment type="caution">
    <text evidence="2">The sequence shown here is derived from an EMBL/GenBank/DDBJ whole genome shotgun (WGS) entry which is preliminary data.</text>
</comment>
<dbReference type="Proteomes" id="UP000033945">
    <property type="component" value="Unassembled WGS sequence"/>
</dbReference>
<evidence type="ECO:0000313" key="3">
    <source>
        <dbReference type="Proteomes" id="UP000033945"/>
    </source>
</evidence>
<dbReference type="AlphaFoldDB" id="A0A0G1LM27"/>
<dbReference type="EMBL" id="LCIT01000042">
    <property type="protein sequence ID" value="KKT60919.1"/>
    <property type="molecule type" value="Genomic_DNA"/>
</dbReference>
<organism evidence="2 3">
    <name type="scientific">Candidatus Giovannonibacteria bacterium GW2011_GWA2_44_26</name>
    <dbReference type="NCBI Taxonomy" id="1618648"/>
    <lineage>
        <taxon>Bacteria</taxon>
        <taxon>Candidatus Giovannoniibacteriota</taxon>
    </lineage>
</organism>
<protein>
    <submittedName>
        <fullName evidence="2">Uncharacterized protein</fullName>
    </submittedName>
</protein>
<gene>
    <name evidence="2" type="ORF">UW55_C0042G0007</name>
</gene>
<feature type="non-terminal residue" evidence="2">
    <location>
        <position position="20"/>
    </location>
</feature>
<reference evidence="2 3" key="1">
    <citation type="journal article" date="2015" name="Nature">
        <title>rRNA introns, odd ribosomes, and small enigmatic genomes across a large radiation of phyla.</title>
        <authorList>
            <person name="Brown C.T."/>
            <person name="Hug L.A."/>
            <person name="Thomas B.C."/>
            <person name="Sharon I."/>
            <person name="Castelle C.J."/>
            <person name="Singh A."/>
            <person name="Wilkins M.J."/>
            <person name="Williams K.H."/>
            <person name="Banfield J.F."/>
        </authorList>
    </citation>
    <scope>NUCLEOTIDE SEQUENCE [LARGE SCALE GENOMIC DNA]</scope>
</reference>
<name>A0A0G1LM27_9BACT</name>
<accession>A0A0G1LM27</accession>
<sequence>MKKSDLINEKKTGVEAALKE</sequence>
<feature type="region of interest" description="Disordered" evidence="1">
    <location>
        <begin position="1"/>
        <end position="20"/>
    </location>
</feature>
<proteinExistence type="predicted"/>
<evidence type="ECO:0000313" key="2">
    <source>
        <dbReference type="EMBL" id="KKT60919.1"/>
    </source>
</evidence>
<evidence type="ECO:0000256" key="1">
    <source>
        <dbReference type="SAM" id="MobiDB-lite"/>
    </source>
</evidence>